<dbReference type="Proteomes" id="UP000235220">
    <property type="component" value="Chromosome 2"/>
</dbReference>
<gene>
    <name evidence="11" type="primary">LOC109011312</name>
</gene>
<dbReference type="InterPro" id="IPR001128">
    <property type="entry name" value="Cyt_P450"/>
</dbReference>
<dbReference type="GO" id="GO:0016705">
    <property type="term" value="F:oxidoreductase activity, acting on paired donors, with incorporation or reduction of molecular oxygen"/>
    <property type="evidence" value="ECO:0007669"/>
    <property type="project" value="InterPro"/>
</dbReference>
<reference evidence="11" key="1">
    <citation type="submission" date="2025-08" db="UniProtKB">
        <authorList>
            <consortium name="RefSeq"/>
        </authorList>
    </citation>
    <scope>IDENTIFICATION</scope>
    <source>
        <tissue evidence="11">Leaves</tissue>
    </source>
</reference>
<evidence type="ECO:0000256" key="5">
    <source>
        <dbReference type="ARBA" id="ARBA00023002"/>
    </source>
</evidence>
<organism evidence="10 11">
    <name type="scientific">Juglans regia</name>
    <name type="common">English walnut</name>
    <dbReference type="NCBI Taxonomy" id="51240"/>
    <lineage>
        <taxon>Eukaryota</taxon>
        <taxon>Viridiplantae</taxon>
        <taxon>Streptophyta</taxon>
        <taxon>Embryophyta</taxon>
        <taxon>Tracheophyta</taxon>
        <taxon>Spermatophyta</taxon>
        <taxon>Magnoliopsida</taxon>
        <taxon>eudicotyledons</taxon>
        <taxon>Gunneridae</taxon>
        <taxon>Pentapetalae</taxon>
        <taxon>rosids</taxon>
        <taxon>fabids</taxon>
        <taxon>Fagales</taxon>
        <taxon>Juglandaceae</taxon>
        <taxon>Juglans</taxon>
    </lineage>
</organism>
<evidence type="ECO:0000313" key="10">
    <source>
        <dbReference type="Proteomes" id="UP000235220"/>
    </source>
</evidence>
<evidence type="ECO:0000256" key="7">
    <source>
        <dbReference type="ARBA" id="ARBA00023033"/>
    </source>
</evidence>
<keyword evidence="6 8" id="KW-0408">Iron</keyword>
<feature type="binding site" description="axial binding residue" evidence="8">
    <location>
        <position position="473"/>
    </location>
    <ligand>
        <name>heme</name>
        <dbReference type="ChEBI" id="CHEBI:30413"/>
    </ligand>
    <ligandPart>
        <name>Fe</name>
        <dbReference type="ChEBI" id="CHEBI:18248"/>
    </ligandPart>
</feature>
<keyword evidence="4 8" id="KW-0479">Metal-binding</keyword>
<accession>A0A2I4GVT9</accession>
<protein>
    <submittedName>
        <fullName evidence="11">Labd-13Z-ene-9,15,16-triol synthase, chloroplastic-like</fullName>
    </submittedName>
</protein>
<keyword evidence="10" id="KW-1185">Reference proteome</keyword>
<dbReference type="GO" id="GO:0005506">
    <property type="term" value="F:iron ion binding"/>
    <property type="evidence" value="ECO:0007669"/>
    <property type="project" value="InterPro"/>
</dbReference>
<comment type="cofactor">
    <cofactor evidence="1 8">
        <name>heme</name>
        <dbReference type="ChEBI" id="CHEBI:30413"/>
    </cofactor>
</comment>
<dbReference type="FunFam" id="1.10.630.10:FF:000126">
    <property type="entry name" value="Predicted protein"/>
    <property type="match status" value="1"/>
</dbReference>
<dbReference type="SUPFAM" id="SSF48264">
    <property type="entry name" value="Cytochrome P450"/>
    <property type="match status" value="1"/>
</dbReference>
<dbReference type="Gramene" id="Jr02_19740_p1">
    <property type="protein sequence ID" value="cds.Jr02_19740_p1"/>
    <property type="gene ID" value="Jr02_19740"/>
</dbReference>
<keyword evidence="7 9" id="KW-0503">Monooxygenase</keyword>
<dbReference type="PROSITE" id="PS00086">
    <property type="entry name" value="CYTOCHROME_P450"/>
    <property type="match status" value="1"/>
</dbReference>
<dbReference type="AlphaFoldDB" id="A0A2I4GVT9"/>
<dbReference type="GO" id="GO:0020037">
    <property type="term" value="F:heme binding"/>
    <property type="evidence" value="ECO:0007669"/>
    <property type="project" value="InterPro"/>
</dbReference>
<dbReference type="InterPro" id="IPR017972">
    <property type="entry name" value="Cyt_P450_CS"/>
</dbReference>
<proteinExistence type="inferred from homology"/>
<evidence type="ECO:0000313" key="11">
    <source>
        <dbReference type="RefSeq" id="XP_018848008.1"/>
    </source>
</evidence>
<dbReference type="PRINTS" id="PR00463">
    <property type="entry name" value="EP450I"/>
</dbReference>
<dbReference type="PANTHER" id="PTHR47951">
    <property type="entry name" value="OS08G0547900 PROTEIN"/>
    <property type="match status" value="1"/>
</dbReference>
<sequence length="537" mass="61040">MLNIGVSAKRLWWPWHVNDEKGELPGATLTALLSVFAVFWFLWVANKSRKVIPPLPPGPRGFPLVGYLPFLGTNLHRKFEELAGVYGPIYKVWLGNKLWVVVSSPLLVKEVVRDQDTIFANHDNYIAALAITYGGADVTLLPYGPDWRKLRKIFTRDLLSNANLDGSFTLRREEVKKSIRKMYDKIGTPVDVGELAFMTVMNTIMSMLWGGTLQGDQEGTDIGSEFKSMLWELMVLVGKPNVSDFFPVLARFDLQGIEREAKKILQWCDRIFDCAIEKRMNLAKAKLEEGPGTTEQMKGFLQILLELTESEDAATSLSMTQVKALLLDIVIGASDTTTTTLEWLAAELMQHQGVMRKVNEELTRVVGLDNLVEESHLSKLHYLDVVIKETLRLHPALPLMVPRCPSQSSTLGGYWVPKGTRVFLNVWAIHRDPKFWDNPLEFQPERFLNDSFKVDYSGHNFNYFPFGSGRRICAGLPLAERMLKYIIASFLHAYEWKLPEDTKQDFSDRFGLVTKKVKPTVLIPTVPRLSKSELYKE</sequence>
<dbReference type="Gene3D" id="1.10.630.10">
    <property type="entry name" value="Cytochrome P450"/>
    <property type="match status" value="1"/>
</dbReference>
<dbReference type="STRING" id="51240.A0A2I4GVT9"/>
<dbReference type="InterPro" id="IPR002401">
    <property type="entry name" value="Cyt_P450_E_grp-I"/>
</dbReference>
<dbReference type="PANTHER" id="PTHR47951:SF7">
    <property type="entry name" value="FLAVONOID 3',5'-HYDROXYLASE-LIKE ISOFORM X1"/>
    <property type="match status" value="1"/>
</dbReference>
<evidence type="ECO:0000256" key="8">
    <source>
        <dbReference type="PIRSR" id="PIRSR602401-1"/>
    </source>
</evidence>
<dbReference type="InterPro" id="IPR036396">
    <property type="entry name" value="Cyt_P450_sf"/>
</dbReference>
<evidence type="ECO:0000256" key="9">
    <source>
        <dbReference type="RuleBase" id="RU000461"/>
    </source>
</evidence>
<evidence type="ECO:0000256" key="2">
    <source>
        <dbReference type="ARBA" id="ARBA00010617"/>
    </source>
</evidence>
<evidence type="ECO:0000256" key="3">
    <source>
        <dbReference type="ARBA" id="ARBA00022617"/>
    </source>
</evidence>
<comment type="similarity">
    <text evidence="2 9">Belongs to the cytochrome P450 family.</text>
</comment>
<dbReference type="GO" id="GO:0004497">
    <property type="term" value="F:monooxygenase activity"/>
    <property type="evidence" value="ECO:0007669"/>
    <property type="project" value="UniProtKB-KW"/>
</dbReference>
<evidence type="ECO:0000256" key="6">
    <source>
        <dbReference type="ARBA" id="ARBA00023004"/>
    </source>
</evidence>
<dbReference type="CDD" id="cd11073">
    <property type="entry name" value="CYP76-like"/>
    <property type="match status" value="1"/>
</dbReference>
<keyword evidence="3 8" id="KW-0349">Heme</keyword>
<evidence type="ECO:0000256" key="1">
    <source>
        <dbReference type="ARBA" id="ARBA00001971"/>
    </source>
</evidence>
<dbReference type="OrthoDB" id="2789670at2759"/>
<name>A0A2I4GVT9_JUGRE</name>
<dbReference type="RefSeq" id="XP_018848008.1">
    <property type="nucleotide sequence ID" value="XM_018992463.2"/>
</dbReference>
<evidence type="ECO:0000256" key="4">
    <source>
        <dbReference type="ARBA" id="ARBA00022723"/>
    </source>
</evidence>
<dbReference type="Pfam" id="PF00067">
    <property type="entry name" value="p450"/>
    <property type="match status" value="1"/>
</dbReference>
<dbReference type="KEGG" id="jre:109011312"/>
<dbReference type="GeneID" id="109011312"/>
<dbReference type="PRINTS" id="PR00385">
    <property type="entry name" value="P450"/>
</dbReference>
<keyword evidence="5 9" id="KW-0560">Oxidoreductase</keyword>